<dbReference type="Proteomes" id="UP000316621">
    <property type="component" value="Chromosome 7"/>
</dbReference>
<dbReference type="STRING" id="3469.A0A4Y7K8C9"/>
<proteinExistence type="predicted"/>
<name>A0A4Y7K8C9_PAPSO</name>
<dbReference type="Gramene" id="RZC68255">
    <property type="protein sequence ID" value="RZC68255"/>
    <property type="gene ID" value="C5167_031510"/>
</dbReference>
<dbReference type="EMBL" id="CM010721">
    <property type="protein sequence ID" value="RZC68255.1"/>
    <property type="molecule type" value="Genomic_DNA"/>
</dbReference>
<evidence type="ECO:0000313" key="2">
    <source>
        <dbReference type="Proteomes" id="UP000316621"/>
    </source>
</evidence>
<keyword evidence="2" id="KW-1185">Reference proteome</keyword>
<reference evidence="1 2" key="1">
    <citation type="journal article" date="2018" name="Science">
        <title>The opium poppy genome and morphinan production.</title>
        <authorList>
            <person name="Guo L."/>
            <person name="Winzer T."/>
            <person name="Yang X."/>
            <person name="Li Y."/>
            <person name="Ning Z."/>
            <person name="He Z."/>
            <person name="Teodor R."/>
            <person name="Lu Y."/>
            <person name="Bowser T.A."/>
            <person name="Graham I.A."/>
            <person name="Ye K."/>
        </authorList>
    </citation>
    <scope>NUCLEOTIDE SEQUENCE [LARGE SCALE GENOMIC DNA]</scope>
    <source>
        <strain evidence="2">cv. HN1</strain>
        <tissue evidence="1">Leaves</tissue>
    </source>
</reference>
<sequence>MTKPLHLKASLFIGDKKINLSWKETVKSTPPTTSSTGISRIVRSKLSKLCSRSNNEGAQKLLQEMNHYVIGSTSDRAKLLVKLPGVKVDDLAYLVFVAVWAIHICNEELQHADDIYLELRKKYSDRSITLYDLRLSVRKLIMKTE</sequence>
<evidence type="ECO:0000313" key="1">
    <source>
        <dbReference type="EMBL" id="RZC68255.1"/>
    </source>
</evidence>
<accession>A0A4Y7K8C9</accession>
<protein>
    <submittedName>
        <fullName evidence="1">Uncharacterized protein</fullName>
    </submittedName>
</protein>
<organism evidence="1 2">
    <name type="scientific">Papaver somniferum</name>
    <name type="common">Opium poppy</name>
    <dbReference type="NCBI Taxonomy" id="3469"/>
    <lineage>
        <taxon>Eukaryota</taxon>
        <taxon>Viridiplantae</taxon>
        <taxon>Streptophyta</taxon>
        <taxon>Embryophyta</taxon>
        <taxon>Tracheophyta</taxon>
        <taxon>Spermatophyta</taxon>
        <taxon>Magnoliopsida</taxon>
        <taxon>Ranunculales</taxon>
        <taxon>Papaveraceae</taxon>
        <taxon>Papaveroideae</taxon>
        <taxon>Papaver</taxon>
    </lineage>
</organism>
<gene>
    <name evidence="1" type="ORF">C5167_031510</name>
</gene>
<dbReference type="AlphaFoldDB" id="A0A4Y7K8C9"/>